<gene>
    <name evidence="1" type="ORF">GS597_16090</name>
</gene>
<dbReference type="Proteomes" id="UP000607397">
    <property type="component" value="Unassembled WGS sequence"/>
</dbReference>
<accession>A0A8K2A8G3</accession>
<reference evidence="1" key="1">
    <citation type="submission" date="2019-12" db="EMBL/GenBank/DDBJ databases">
        <title>High-Quality draft genome sequences of three cyanobacteria isolated from the limestone walls of the Old Cathedral of Coimbra.</title>
        <authorList>
            <person name="Tiago I."/>
            <person name="Soares F."/>
            <person name="Portugal A."/>
        </authorList>
    </citation>
    <scope>NUCLEOTIDE SEQUENCE [LARGE SCALE GENOMIC DNA]</scope>
    <source>
        <strain evidence="1">C</strain>
    </source>
</reference>
<sequence>MSLTNDTLEQQLQSLVAQACQCHPDSLERRKRLTQLICLIQESGKLWRDRSPYYEDALQQTWLFFCQNLCESGTGKQYDPKRGSILTWLNHYLKWRLQDYRLAIQQDKKRLISGDEAGKSGGSLIENTLVANPDIPPMLEETQRWVQRDPDGVLHQQHLRHHPHINCQYLILKRLPPGTSWEDLSNELGVPISTLSSFYQRNCVACLRNFAVSQGYV</sequence>
<protein>
    <submittedName>
        <fullName evidence="1">Sigma-70 family RNA polymerase sigma factor</fullName>
    </submittedName>
</protein>
<comment type="caution">
    <text evidence="1">The sequence shown here is derived from an EMBL/GenBank/DDBJ whole genome shotgun (WGS) entry which is preliminary data.</text>
</comment>
<proteinExistence type="predicted"/>
<name>A0A8K2A8G3_9CYAN</name>
<evidence type="ECO:0000313" key="1">
    <source>
        <dbReference type="EMBL" id="NCJ07999.1"/>
    </source>
</evidence>
<evidence type="ECO:0000313" key="2">
    <source>
        <dbReference type="Proteomes" id="UP000607397"/>
    </source>
</evidence>
<keyword evidence="2" id="KW-1185">Reference proteome</keyword>
<dbReference type="EMBL" id="WVIC01000038">
    <property type="protein sequence ID" value="NCJ07999.1"/>
    <property type="molecule type" value="Genomic_DNA"/>
</dbReference>
<organism evidence="1 2">
    <name type="scientific">Petrachloros mirabilis ULC683</name>
    <dbReference type="NCBI Taxonomy" id="2781853"/>
    <lineage>
        <taxon>Bacteria</taxon>
        <taxon>Bacillati</taxon>
        <taxon>Cyanobacteriota</taxon>
        <taxon>Cyanophyceae</taxon>
        <taxon>Synechococcales</taxon>
        <taxon>Petrachlorosaceae</taxon>
        <taxon>Petrachloros</taxon>
        <taxon>Petrachloros mirabilis</taxon>
    </lineage>
</organism>
<dbReference type="RefSeq" id="WP_161826477.1">
    <property type="nucleotide sequence ID" value="NZ_WVIC01000038.1"/>
</dbReference>
<dbReference type="AlphaFoldDB" id="A0A8K2A8G3"/>